<keyword evidence="4" id="KW-0904">Protein phosphatase</keyword>
<dbReference type="Pfam" id="PF19567">
    <property type="entry name" value="CpsB_CapC"/>
    <property type="match status" value="1"/>
</dbReference>
<organism evidence="6 7">
    <name type="scientific">Eubacterium coprostanoligenes</name>
    <dbReference type="NCBI Taxonomy" id="290054"/>
    <lineage>
        <taxon>Bacteria</taxon>
        <taxon>Bacillati</taxon>
        <taxon>Bacillota</taxon>
        <taxon>Clostridia</taxon>
        <taxon>Eubacteriales</taxon>
        <taxon>Eubacteriaceae</taxon>
        <taxon>Eubacterium</taxon>
    </lineage>
</organism>
<dbReference type="InterPro" id="IPR016667">
    <property type="entry name" value="Caps_polysacc_synth_CpsB/CapC"/>
</dbReference>
<dbReference type="PIRSF" id="PIRSF016557">
    <property type="entry name" value="Caps_synth_CpsB"/>
    <property type="match status" value="1"/>
</dbReference>
<keyword evidence="3" id="KW-0378">Hydrolase</keyword>
<dbReference type="STRING" id="290054.SAMN02745114_01469"/>
<dbReference type="Gene3D" id="3.20.20.140">
    <property type="entry name" value="Metal-dependent hydrolases"/>
    <property type="match status" value="1"/>
</dbReference>
<dbReference type="SUPFAM" id="SSF89550">
    <property type="entry name" value="PHP domain-like"/>
    <property type="match status" value="1"/>
</dbReference>
<comment type="catalytic activity">
    <reaction evidence="5">
        <text>O-phospho-L-tyrosyl-[protein] + H2O = L-tyrosyl-[protein] + phosphate</text>
        <dbReference type="Rhea" id="RHEA:10684"/>
        <dbReference type="Rhea" id="RHEA-COMP:10136"/>
        <dbReference type="Rhea" id="RHEA-COMP:20101"/>
        <dbReference type="ChEBI" id="CHEBI:15377"/>
        <dbReference type="ChEBI" id="CHEBI:43474"/>
        <dbReference type="ChEBI" id="CHEBI:46858"/>
        <dbReference type="ChEBI" id="CHEBI:61978"/>
        <dbReference type="EC" id="3.1.3.48"/>
    </reaction>
</comment>
<evidence type="ECO:0000256" key="3">
    <source>
        <dbReference type="ARBA" id="ARBA00022801"/>
    </source>
</evidence>
<dbReference type="AlphaFoldDB" id="A0A1T4N478"/>
<evidence type="ECO:0000256" key="5">
    <source>
        <dbReference type="ARBA" id="ARBA00051722"/>
    </source>
</evidence>
<evidence type="ECO:0000256" key="2">
    <source>
        <dbReference type="ARBA" id="ARBA00013064"/>
    </source>
</evidence>
<comment type="similarity">
    <text evidence="1">Belongs to the metallo-dependent hydrolases superfamily. CpsB/CapC family.</text>
</comment>
<dbReference type="PANTHER" id="PTHR39181:SF1">
    <property type="entry name" value="TYROSINE-PROTEIN PHOSPHATASE YWQE"/>
    <property type="match status" value="1"/>
</dbReference>
<evidence type="ECO:0000256" key="1">
    <source>
        <dbReference type="ARBA" id="ARBA00005750"/>
    </source>
</evidence>
<dbReference type="InterPro" id="IPR016195">
    <property type="entry name" value="Pol/histidinol_Pase-like"/>
</dbReference>
<dbReference type="RefSeq" id="WP_078768928.1">
    <property type="nucleotide sequence ID" value="NZ_FUWW01000018.1"/>
</dbReference>
<dbReference type="GO" id="GO:0004725">
    <property type="term" value="F:protein tyrosine phosphatase activity"/>
    <property type="evidence" value="ECO:0007669"/>
    <property type="project" value="UniProtKB-EC"/>
</dbReference>
<sequence>MIIENLVETHCHIMPGVDDGAPDIETSLAMIEKLQRQGAKKIILTPHYYSDNISLDDFLRRRDKAFNELLRELPSGSPTLIPAAEVYISRYLFNNPNIDELKIAGSNYILIEHPFSSSFSENTYDRLMNMYCDYGAKPILAHIERYPALMDDPYKLEDYINMGCLTQVNISSFVDSHRSVKKKLIKLLNTGHIHLIGSDCHNLSSRAPEYENGIKEIIKKSGQEAVDVLIKNSNILTSGI</sequence>
<keyword evidence="7" id="KW-1185">Reference proteome</keyword>
<dbReference type="EC" id="3.1.3.48" evidence="2"/>
<name>A0A1T4N478_9FIRM</name>
<accession>A0A1T4N478</accession>
<dbReference type="Proteomes" id="UP000190657">
    <property type="component" value="Unassembled WGS sequence"/>
</dbReference>
<evidence type="ECO:0000313" key="7">
    <source>
        <dbReference type="Proteomes" id="UP000190657"/>
    </source>
</evidence>
<evidence type="ECO:0000313" key="6">
    <source>
        <dbReference type="EMBL" id="SJZ73911.1"/>
    </source>
</evidence>
<gene>
    <name evidence="6" type="ORF">SAMN02745114_01469</name>
</gene>
<dbReference type="PANTHER" id="PTHR39181">
    <property type="entry name" value="TYROSINE-PROTEIN PHOSPHATASE YWQE"/>
    <property type="match status" value="1"/>
</dbReference>
<dbReference type="GO" id="GO:0030145">
    <property type="term" value="F:manganese ion binding"/>
    <property type="evidence" value="ECO:0007669"/>
    <property type="project" value="InterPro"/>
</dbReference>
<dbReference type="OrthoDB" id="9788539at2"/>
<dbReference type="EMBL" id="FUWW01000018">
    <property type="protein sequence ID" value="SJZ73911.1"/>
    <property type="molecule type" value="Genomic_DNA"/>
</dbReference>
<reference evidence="6 7" key="1">
    <citation type="submission" date="2017-02" db="EMBL/GenBank/DDBJ databases">
        <authorList>
            <person name="Peterson S.W."/>
        </authorList>
    </citation>
    <scope>NUCLEOTIDE SEQUENCE [LARGE SCALE GENOMIC DNA]</scope>
    <source>
        <strain evidence="6 7">ATCC 51222</strain>
    </source>
</reference>
<protein>
    <recommendedName>
        <fullName evidence="2">protein-tyrosine-phosphatase</fullName>
        <ecNumber evidence="2">3.1.3.48</ecNumber>
    </recommendedName>
</protein>
<proteinExistence type="inferred from homology"/>
<evidence type="ECO:0000256" key="4">
    <source>
        <dbReference type="ARBA" id="ARBA00022912"/>
    </source>
</evidence>